<name>A0A218Z829_9HELO</name>
<accession>A0A218Z829</accession>
<comment type="caution">
    <text evidence="1">The sequence shown here is derived from an EMBL/GenBank/DDBJ whole genome shotgun (WGS) entry which is preliminary data.</text>
</comment>
<evidence type="ECO:0000313" key="2">
    <source>
        <dbReference type="Proteomes" id="UP000242519"/>
    </source>
</evidence>
<proteinExistence type="predicted"/>
<reference evidence="1 2" key="1">
    <citation type="submission" date="2017-04" db="EMBL/GenBank/DDBJ databases">
        <title>Draft genome sequence of Marssonina coronaria NL1: causal agent of apple blotch.</title>
        <authorList>
            <person name="Cheng Q."/>
        </authorList>
    </citation>
    <scope>NUCLEOTIDE SEQUENCE [LARGE SCALE GENOMIC DNA]</scope>
    <source>
        <strain evidence="1 2">NL1</strain>
    </source>
</reference>
<gene>
    <name evidence="1" type="ORF">B2J93_2699</name>
</gene>
<keyword evidence="2" id="KW-1185">Reference proteome</keyword>
<protein>
    <submittedName>
        <fullName evidence="1">Uncharacterized protein</fullName>
    </submittedName>
</protein>
<dbReference type="AlphaFoldDB" id="A0A218Z829"/>
<organism evidence="1 2">
    <name type="scientific">Diplocarpon coronariae</name>
    <dbReference type="NCBI Taxonomy" id="2795749"/>
    <lineage>
        <taxon>Eukaryota</taxon>
        <taxon>Fungi</taxon>
        <taxon>Dikarya</taxon>
        <taxon>Ascomycota</taxon>
        <taxon>Pezizomycotina</taxon>
        <taxon>Leotiomycetes</taxon>
        <taxon>Helotiales</taxon>
        <taxon>Drepanopezizaceae</taxon>
        <taxon>Diplocarpon</taxon>
    </lineage>
</organism>
<sequence>MSARERAHAVTARLVERLECLGVMQPPSGISQLLHVAAFTWRKGRVRFDGLQLLLRAGGHCLGSQTDLGTSRLKAQVGSLTSKARPGPAAQRLSATRICPADEDLSRTSTLLADHSGLARSFRLPIDGVIFPGARSTVFFA</sequence>
<dbReference type="EMBL" id="MZNU01000166">
    <property type="protein sequence ID" value="OWP03854.1"/>
    <property type="molecule type" value="Genomic_DNA"/>
</dbReference>
<evidence type="ECO:0000313" key="1">
    <source>
        <dbReference type="EMBL" id="OWP03854.1"/>
    </source>
</evidence>
<dbReference type="InParanoid" id="A0A218Z829"/>
<dbReference type="Proteomes" id="UP000242519">
    <property type="component" value="Unassembled WGS sequence"/>
</dbReference>